<accession>K0RFI3</accession>
<gene>
    <name evidence="1" type="ORF">THAOC_29831</name>
</gene>
<evidence type="ECO:0000313" key="1">
    <source>
        <dbReference type="EMBL" id="EJK51034.1"/>
    </source>
</evidence>
<evidence type="ECO:0000313" key="2">
    <source>
        <dbReference type="Proteomes" id="UP000266841"/>
    </source>
</evidence>
<feature type="non-terminal residue" evidence="1">
    <location>
        <position position="1"/>
    </location>
</feature>
<dbReference type="Proteomes" id="UP000266841">
    <property type="component" value="Unassembled WGS sequence"/>
</dbReference>
<reference evidence="1 2" key="1">
    <citation type="journal article" date="2012" name="Genome Biol.">
        <title>Genome and low-iron response of an oceanic diatom adapted to chronic iron limitation.</title>
        <authorList>
            <person name="Lommer M."/>
            <person name="Specht M."/>
            <person name="Roy A.S."/>
            <person name="Kraemer L."/>
            <person name="Andreson R."/>
            <person name="Gutowska M.A."/>
            <person name="Wolf J."/>
            <person name="Bergner S.V."/>
            <person name="Schilhabel M.B."/>
            <person name="Klostermeier U.C."/>
            <person name="Beiko R.G."/>
            <person name="Rosenstiel P."/>
            <person name="Hippler M."/>
            <person name="Laroche J."/>
        </authorList>
    </citation>
    <scope>NUCLEOTIDE SEQUENCE [LARGE SCALE GENOMIC DNA]</scope>
    <source>
        <strain evidence="1 2">CCMP1005</strain>
    </source>
</reference>
<proteinExistence type="predicted"/>
<sequence length="34" mass="3811">DDIESAYTATMRARRKQSRGSGGLVHARAELFFI</sequence>
<keyword evidence="2" id="KW-1185">Reference proteome</keyword>
<name>K0RFI3_THAOC</name>
<comment type="caution">
    <text evidence="1">The sequence shown here is derived from an EMBL/GenBank/DDBJ whole genome shotgun (WGS) entry which is preliminary data.</text>
</comment>
<organism evidence="1 2">
    <name type="scientific">Thalassiosira oceanica</name>
    <name type="common">Marine diatom</name>
    <dbReference type="NCBI Taxonomy" id="159749"/>
    <lineage>
        <taxon>Eukaryota</taxon>
        <taxon>Sar</taxon>
        <taxon>Stramenopiles</taxon>
        <taxon>Ochrophyta</taxon>
        <taxon>Bacillariophyta</taxon>
        <taxon>Coscinodiscophyceae</taxon>
        <taxon>Thalassiosirophycidae</taxon>
        <taxon>Thalassiosirales</taxon>
        <taxon>Thalassiosiraceae</taxon>
        <taxon>Thalassiosira</taxon>
    </lineage>
</organism>
<dbReference type="AlphaFoldDB" id="K0RFI3"/>
<dbReference type="EMBL" id="AGNL01042341">
    <property type="protein sequence ID" value="EJK51034.1"/>
    <property type="molecule type" value="Genomic_DNA"/>
</dbReference>
<protein>
    <submittedName>
        <fullName evidence="1">Uncharacterized protein</fullName>
    </submittedName>
</protein>